<reference evidence="1" key="1">
    <citation type="submission" date="2022-09" db="EMBL/GenBank/DDBJ databases">
        <title>Aureispira anguillicida sp. nov., isolated from Leptocephalus of Japanese eel Anguilla japonica.</title>
        <authorList>
            <person name="Yuasa K."/>
            <person name="Mekata T."/>
            <person name="Ikunari K."/>
        </authorList>
    </citation>
    <scope>NUCLEOTIDE SEQUENCE</scope>
    <source>
        <strain evidence="1">EL160426</strain>
    </source>
</reference>
<name>A0A916DVC4_9BACT</name>
<organism evidence="1 2">
    <name type="scientific">Aureispira anguillae</name>
    <dbReference type="NCBI Taxonomy" id="2864201"/>
    <lineage>
        <taxon>Bacteria</taxon>
        <taxon>Pseudomonadati</taxon>
        <taxon>Bacteroidota</taxon>
        <taxon>Saprospiria</taxon>
        <taxon>Saprospirales</taxon>
        <taxon>Saprospiraceae</taxon>
        <taxon>Aureispira</taxon>
    </lineage>
</organism>
<sequence length="207" mass="23323">MYGKGFFNKDNFQFIVILGLFAYILTLKQCEQQGSSSEQYPSRIDTIVRIDTTAAAPIVIRMPRQAVPKPIVIYVDSSGQRLPTAKIDTQVHEKAQLYQDSIADENLTLYYESTIKGQLLNNVLDYKLKVPKRITKTIEISKPYPMPVSTMLLTGGIGGNINQFSSITVGLQFVSAKGWALGYDYDVLQKAHHVKLGIKLFQFKNKR</sequence>
<keyword evidence="2" id="KW-1185">Reference proteome</keyword>
<evidence type="ECO:0000313" key="2">
    <source>
        <dbReference type="Proteomes" id="UP001060919"/>
    </source>
</evidence>
<accession>A0A916DVC4</accession>
<dbReference type="EMBL" id="AP026867">
    <property type="protein sequence ID" value="BDS13001.1"/>
    <property type="molecule type" value="Genomic_DNA"/>
</dbReference>
<dbReference type="Proteomes" id="UP001060919">
    <property type="component" value="Chromosome"/>
</dbReference>
<evidence type="ECO:0000313" key="1">
    <source>
        <dbReference type="EMBL" id="BDS13001.1"/>
    </source>
</evidence>
<dbReference type="KEGG" id="aup:AsAng_0037290"/>
<protein>
    <submittedName>
        <fullName evidence="1">Uncharacterized protein</fullName>
    </submittedName>
</protein>
<dbReference type="RefSeq" id="WP_264788330.1">
    <property type="nucleotide sequence ID" value="NZ_AP026867.1"/>
</dbReference>
<proteinExistence type="predicted"/>
<dbReference type="AlphaFoldDB" id="A0A916DVC4"/>
<gene>
    <name evidence="1" type="ORF">AsAng_0037290</name>
</gene>